<dbReference type="Pfam" id="PF13773">
    <property type="entry name" value="DUF4170"/>
    <property type="match status" value="1"/>
</dbReference>
<dbReference type="Gene3D" id="3.30.70.2400">
    <property type="entry name" value="Uncharacterised protein PF13773, DUF4170"/>
    <property type="match status" value="1"/>
</dbReference>
<gene>
    <name evidence="2" type="ORF">WR25_10445</name>
</gene>
<dbReference type="AlphaFoldDB" id="A0A2A2M4I7"/>
<dbReference type="Proteomes" id="UP000218231">
    <property type="component" value="Unassembled WGS sequence"/>
</dbReference>
<proteinExistence type="predicted"/>
<comment type="caution">
    <text evidence="2">The sequence shown here is derived from an EMBL/GenBank/DDBJ whole genome shotgun (WGS) entry which is preliminary data.</text>
</comment>
<dbReference type="EMBL" id="LIAE01005418">
    <property type="protein sequence ID" value="PAV93354.1"/>
    <property type="molecule type" value="Genomic_DNA"/>
</dbReference>
<protein>
    <recommendedName>
        <fullName evidence="4">DUF4170 domain-containing protein</fullName>
    </recommendedName>
</protein>
<sequence length="114" mass="12630">MTKRCPNGSLSAGHPGFNIAPQHARDGRVKSSPQESQRMSKLHLVFGGRVTDPRTLDWADPSKLDVVGIFPDYASAEKAWRANAQRTVDDAEMKFVVVHLHRLLEPDLVTTPEA</sequence>
<keyword evidence="3" id="KW-1185">Reference proteome</keyword>
<dbReference type="OrthoDB" id="10370026at2759"/>
<evidence type="ECO:0000313" key="2">
    <source>
        <dbReference type="EMBL" id="PAV93354.1"/>
    </source>
</evidence>
<accession>A0A2A2M4I7</accession>
<organism evidence="2 3">
    <name type="scientific">Diploscapter pachys</name>
    <dbReference type="NCBI Taxonomy" id="2018661"/>
    <lineage>
        <taxon>Eukaryota</taxon>
        <taxon>Metazoa</taxon>
        <taxon>Ecdysozoa</taxon>
        <taxon>Nematoda</taxon>
        <taxon>Chromadorea</taxon>
        <taxon>Rhabditida</taxon>
        <taxon>Rhabditina</taxon>
        <taxon>Rhabditomorpha</taxon>
        <taxon>Rhabditoidea</taxon>
        <taxon>Rhabditidae</taxon>
        <taxon>Diploscapter</taxon>
    </lineage>
</organism>
<feature type="region of interest" description="Disordered" evidence="1">
    <location>
        <begin position="1"/>
        <end position="40"/>
    </location>
</feature>
<reference evidence="2 3" key="1">
    <citation type="journal article" date="2017" name="Curr. Biol.">
        <title>Genome architecture and evolution of a unichromosomal asexual nematode.</title>
        <authorList>
            <person name="Fradin H."/>
            <person name="Zegar C."/>
            <person name="Gutwein M."/>
            <person name="Lucas J."/>
            <person name="Kovtun M."/>
            <person name="Corcoran D."/>
            <person name="Baugh L.R."/>
            <person name="Kiontke K."/>
            <person name="Gunsalus K."/>
            <person name="Fitch D.H."/>
            <person name="Piano F."/>
        </authorList>
    </citation>
    <scope>NUCLEOTIDE SEQUENCE [LARGE SCALE GENOMIC DNA]</scope>
    <source>
        <strain evidence="2">PF1309</strain>
    </source>
</reference>
<name>A0A2A2M4I7_9BILA</name>
<evidence type="ECO:0000256" key="1">
    <source>
        <dbReference type="SAM" id="MobiDB-lite"/>
    </source>
</evidence>
<evidence type="ECO:0000313" key="3">
    <source>
        <dbReference type="Proteomes" id="UP000218231"/>
    </source>
</evidence>
<evidence type="ECO:0008006" key="4">
    <source>
        <dbReference type="Google" id="ProtNLM"/>
    </source>
</evidence>
<dbReference type="InterPro" id="IPR025226">
    <property type="entry name" value="DUF4170"/>
</dbReference>